<reference evidence="2" key="1">
    <citation type="submission" date="2010-05" db="EMBL/GenBank/DDBJ databases">
        <title>The Genome Sequence of Magnaporthe poae strain ATCC 64411.</title>
        <authorList>
            <consortium name="The Broad Institute Genome Sequencing Platform"/>
            <consortium name="Broad Institute Genome Sequencing Center for Infectious Disease"/>
            <person name="Ma L.-J."/>
            <person name="Dead R."/>
            <person name="Young S."/>
            <person name="Zeng Q."/>
            <person name="Koehrsen M."/>
            <person name="Alvarado L."/>
            <person name="Berlin A."/>
            <person name="Chapman S.B."/>
            <person name="Chen Z."/>
            <person name="Freedman E."/>
            <person name="Gellesch M."/>
            <person name="Goldberg J."/>
            <person name="Griggs A."/>
            <person name="Gujja S."/>
            <person name="Heilman E.R."/>
            <person name="Heiman D."/>
            <person name="Hepburn T."/>
            <person name="Howarth C."/>
            <person name="Jen D."/>
            <person name="Larson L."/>
            <person name="Mehta T."/>
            <person name="Neiman D."/>
            <person name="Pearson M."/>
            <person name="Roberts A."/>
            <person name="Saif S."/>
            <person name="Shea T."/>
            <person name="Shenoy N."/>
            <person name="Sisk P."/>
            <person name="Stolte C."/>
            <person name="Sykes S."/>
            <person name="Walk T."/>
            <person name="White J."/>
            <person name="Yandava C."/>
            <person name="Haas B."/>
            <person name="Nusbaum C."/>
            <person name="Birren B."/>
        </authorList>
    </citation>
    <scope>NUCLEOTIDE SEQUENCE</scope>
    <source>
        <strain evidence="2">ATCC 64411</strain>
    </source>
</reference>
<evidence type="ECO:0000256" key="1">
    <source>
        <dbReference type="SAM" id="MobiDB-lite"/>
    </source>
</evidence>
<feature type="compositionally biased region" description="Basic residues" evidence="1">
    <location>
        <begin position="122"/>
        <end position="143"/>
    </location>
</feature>
<dbReference type="AlphaFoldDB" id="A0A0C4DXM3"/>
<gene>
    <name evidence="2" type="ORF">MAPG_04777</name>
</gene>
<feature type="compositionally biased region" description="Basic residues" evidence="1">
    <location>
        <begin position="8"/>
        <end position="26"/>
    </location>
</feature>
<reference evidence="2" key="3">
    <citation type="submission" date="2011-03" db="EMBL/GenBank/DDBJ databases">
        <title>Annotation of Magnaporthe poae ATCC 64411.</title>
        <authorList>
            <person name="Ma L.-J."/>
            <person name="Dead R."/>
            <person name="Young S.K."/>
            <person name="Zeng Q."/>
            <person name="Gargeya S."/>
            <person name="Fitzgerald M."/>
            <person name="Haas B."/>
            <person name="Abouelleil A."/>
            <person name="Alvarado L."/>
            <person name="Arachchi H.M."/>
            <person name="Berlin A."/>
            <person name="Brown A."/>
            <person name="Chapman S.B."/>
            <person name="Chen Z."/>
            <person name="Dunbar C."/>
            <person name="Freedman E."/>
            <person name="Gearin G."/>
            <person name="Gellesch M."/>
            <person name="Goldberg J."/>
            <person name="Griggs A."/>
            <person name="Gujja S."/>
            <person name="Heiman D."/>
            <person name="Howarth C."/>
            <person name="Larson L."/>
            <person name="Lui A."/>
            <person name="MacDonald P.J.P."/>
            <person name="Mehta T."/>
            <person name="Montmayeur A."/>
            <person name="Murphy C."/>
            <person name="Neiman D."/>
            <person name="Pearson M."/>
            <person name="Priest M."/>
            <person name="Roberts A."/>
            <person name="Saif S."/>
            <person name="Shea T."/>
            <person name="Shenoy N."/>
            <person name="Sisk P."/>
            <person name="Stolte C."/>
            <person name="Sykes S."/>
            <person name="Yandava C."/>
            <person name="Wortman J."/>
            <person name="Nusbaum C."/>
            <person name="Birren B."/>
        </authorList>
    </citation>
    <scope>NUCLEOTIDE SEQUENCE</scope>
    <source>
        <strain evidence="2">ATCC 64411</strain>
    </source>
</reference>
<dbReference type="VEuPathDB" id="FungiDB:MAPG_04777"/>
<reference evidence="3" key="4">
    <citation type="journal article" date="2015" name="G3 (Bethesda)">
        <title>Genome sequences of three phytopathogenic species of the Magnaporthaceae family of fungi.</title>
        <authorList>
            <person name="Okagaki L.H."/>
            <person name="Nunes C.C."/>
            <person name="Sailsbery J."/>
            <person name="Clay B."/>
            <person name="Brown D."/>
            <person name="John T."/>
            <person name="Oh Y."/>
            <person name="Young N."/>
            <person name="Fitzgerald M."/>
            <person name="Haas B.J."/>
            <person name="Zeng Q."/>
            <person name="Young S."/>
            <person name="Adiconis X."/>
            <person name="Fan L."/>
            <person name="Levin J.Z."/>
            <person name="Mitchell T.K."/>
            <person name="Okubara P.A."/>
            <person name="Farman M.L."/>
            <person name="Kohn L.M."/>
            <person name="Birren B."/>
            <person name="Ma L.-J."/>
            <person name="Dean R.A."/>
        </authorList>
    </citation>
    <scope>NUCLEOTIDE SEQUENCE</scope>
    <source>
        <strain evidence="3">ATCC 64411 / 73-15</strain>
    </source>
</reference>
<dbReference type="EMBL" id="GL876968">
    <property type="protein sequence ID" value="KLU85757.1"/>
    <property type="molecule type" value="Genomic_DNA"/>
</dbReference>
<evidence type="ECO:0000313" key="4">
    <source>
        <dbReference type="Proteomes" id="UP000011715"/>
    </source>
</evidence>
<evidence type="ECO:0000313" key="3">
    <source>
        <dbReference type="EnsemblFungi" id="MAPG_04777T0"/>
    </source>
</evidence>
<evidence type="ECO:0000313" key="2">
    <source>
        <dbReference type="EMBL" id="KLU85757.1"/>
    </source>
</evidence>
<dbReference type="EMBL" id="ADBL01001117">
    <property type="status" value="NOT_ANNOTATED_CDS"/>
    <property type="molecule type" value="Genomic_DNA"/>
</dbReference>
<feature type="region of interest" description="Disordered" evidence="1">
    <location>
        <begin position="1"/>
        <end position="199"/>
    </location>
</feature>
<feature type="compositionally biased region" description="Basic and acidic residues" evidence="1">
    <location>
        <begin position="54"/>
        <end position="63"/>
    </location>
</feature>
<name>A0A0C4DXM3_MAGP6</name>
<feature type="compositionally biased region" description="Basic residues" evidence="1">
    <location>
        <begin position="160"/>
        <end position="177"/>
    </location>
</feature>
<feature type="compositionally biased region" description="Basic and acidic residues" evidence="1">
    <location>
        <begin position="72"/>
        <end position="86"/>
    </location>
</feature>
<proteinExistence type="predicted"/>
<organism evidence="3 4">
    <name type="scientific">Magnaporthiopsis poae (strain ATCC 64411 / 73-15)</name>
    <name type="common">Kentucky bluegrass fungus</name>
    <name type="synonym">Magnaporthe poae</name>
    <dbReference type="NCBI Taxonomy" id="644358"/>
    <lineage>
        <taxon>Eukaryota</taxon>
        <taxon>Fungi</taxon>
        <taxon>Dikarya</taxon>
        <taxon>Ascomycota</taxon>
        <taxon>Pezizomycotina</taxon>
        <taxon>Sordariomycetes</taxon>
        <taxon>Sordariomycetidae</taxon>
        <taxon>Magnaporthales</taxon>
        <taxon>Magnaporthaceae</taxon>
        <taxon>Magnaporthiopsis</taxon>
    </lineage>
</organism>
<protein>
    <submittedName>
        <fullName evidence="2 3">Uncharacterized protein</fullName>
    </submittedName>
</protein>
<sequence>MRQQLPRPWRHRRHRRCRQGSHRRRWCVSYRPPGGARRPTQGHPQGPGEQLGLGRDRARERQGQGRVQSDPVPDRRLEPDRRKDQVALDNAEQAVQELRRRLDPHRDHGHPGAQEDQEARAARQHPPRQRQLRGAREGRRHRHGPDQAASGRAGRPQGHAAHHPNRRLQRRPQRRRVPEHGQAGRPRGLVQHGRPQGAQGRVRHLHLVQEQRQGPHRLRVARPHVGQALQGEVVRGHQQRQGRRYVQRSQARCCRHHPCLNQAVALVFTVTSILVHYYDLGAGLRCGFCRPPYTQLCIYGCGKQRIP</sequence>
<feature type="compositionally biased region" description="Basic and acidic residues" evidence="1">
    <location>
        <begin position="97"/>
        <end position="110"/>
    </location>
</feature>
<keyword evidence="4" id="KW-1185">Reference proteome</keyword>
<reference evidence="4" key="2">
    <citation type="submission" date="2010-05" db="EMBL/GenBank/DDBJ databases">
        <title>The genome sequence of Magnaporthe poae strain ATCC 64411.</title>
        <authorList>
            <person name="Ma L.-J."/>
            <person name="Dead R."/>
            <person name="Young S."/>
            <person name="Zeng Q."/>
            <person name="Koehrsen M."/>
            <person name="Alvarado L."/>
            <person name="Berlin A."/>
            <person name="Chapman S.B."/>
            <person name="Chen Z."/>
            <person name="Freedman E."/>
            <person name="Gellesch M."/>
            <person name="Goldberg J."/>
            <person name="Griggs A."/>
            <person name="Gujja S."/>
            <person name="Heilman E.R."/>
            <person name="Heiman D."/>
            <person name="Hepburn T."/>
            <person name="Howarth C."/>
            <person name="Jen D."/>
            <person name="Larson L."/>
            <person name="Mehta T."/>
            <person name="Neiman D."/>
            <person name="Pearson M."/>
            <person name="Roberts A."/>
            <person name="Saif S."/>
            <person name="Shea T."/>
            <person name="Shenoy N."/>
            <person name="Sisk P."/>
            <person name="Stolte C."/>
            <person name="Sykes S."/>
            <person name="Walk T."/>
            <person name="White J."/>
            <person name="Yandava C."/>
            <person name="Haas B."/>
            <person name="Nusbaum C."/>
            <person name="Birren B."/>
        </authorList>
    </citation>
    <scope>NUCLEOTIDE SEQUENCE [LARGE SCALE GENOMIC DNA]</scope>
    <source>
        <strain evidence="4">ATCC 64411 / 73-15</strain>
    </source>
</reference>
<accession>A0A0C4DXM3</accession>
<dbReference type="EnsemblFungi" id="MAPG_04777T0">
    <property type="protein sequence ID" value="MAPG_04777T0"/>
    <property type="gene ID" value="MAPG_04777"/>
</dbReference>
<reference evidence="3" key="5">
    <citation type="submission" date="2015-06" db="UniProtKB">
        <authorList>
            <consortium name="EnsemblFungi"/>
        </authorList>
    </citation>
    <scope>IDENTIFICATION</scope>
    <source>
        <strain evidence="3">ATCC 64411</strain>
    </source>
</reference>
<dbReference type="Proteomes" id="UP000011715">
    <property type="component" value="Unassembled WGS sequence"/>
</dbReference>